<dbReference type="Proteomes" id="UP000732399">
    <property type="component" value="Unassembled WGS sequence"/>
</dbReference>
<name>A0ABX1CU80_9SPHN</name>
<sequence length="141" mass="14912">MTTSTPANASSSKSYSVASIKDDLGQQLMQEVEARCAELEELAEDEDLPFNAASMAILRGFVRTSATIMPAVVLTDGGHLRAIWRSGDNEQAALIFRSVGEIQFVFFAEANGVVSRASGVAPLSKIAGLLVSHGVSKLVRG</sequence>
<reference evidence="1 2" key="1">
    <citation type="submission" date="2020-03" db="EMBL/GenBank/DDBJ databases">
        <authorList>
            <person name="Wang L."/>
            <person name="He N."/>
            <person name="Li Y."/>
            <person name="Fang Y."/>
            <person name="Zhang F."/>
        </authorList>
    </citation>
    <scope>NUCLEOTIDE SEQUENCE [LARGE SCALE GENOMIC DNA]</scope>
    <source>
        <strain evidence="1 2">36D10-4-7</strain>
    </source>
</reference>
<accession>A0ABX1CU80</accession>
<keyword evidence="2" id="KW-1185">Reference proteome</keyword>
<dbReference type="EMBL" id="JAAVJH010000007">
    <property type="protein sequence ID" value="NJR79397.1"/>
    <property type="molecule type" value="Genomic_DNA"/>
</dbReference>
<dbReference type="RefSeq" id="WP_168134960.1">
    <property type="nucleotide sequence ID" value="NZ_JAAVJH010000007.1"/>
</dbReference>
<protein>
    <recommendedName>
        <fullName evidence="3">DUF3806 domain-containing protein</fullName>
    </recommendedName>
</protein>
<proteinExistence type="predicted"/>
<evidence type="ECO:0008006" key="3">
    <source>
        <dbReference type="Google" id="ProtNLM"/>
    </source>
</evidence>
<evidence type="ECO:0000313" key="1">
    <source>
        <dbReference type="EMBL" id="NJR79397.1"/>
    </source>
</evidence>
<comment type="caution">
    <text evidence="1">The sequence shown here is derived from an EMBL/GenBank/DDBJ whole genome shotgun (WGS) entry which is preliminary data.</text>
</comment>
<gene>
    <name evidence="1" type="ORF">HBH26_12475</name>
</gene>
<evidence type="ECO:0000313" key="2">
    <source>
        <dbReference type="Proteomes" id="UP000732399"/>
    </source>
</evidence>
<organism evidence="1 2">
    <name type="scientific">Sphingomonas corticis</name>
    <dbReference type="NCBI Taxonomy" id="2722791"/>
    <lineage>
        <taxon>Bacteria</taxon>
        <taxon>Pseudomonadati</taxon>
        <taxon>Pseudomonadota</taxon>
        <taxon>Alphaproteobacteria</taxon>
        <taxon>Sphingomonadales</taxon>
        <taxon>Sphingomonadaceae</taxon>
        <taxon>Sphingomonas</taxon>
    </lineage>
</organism>